<dbReference type="STRING" id="126957.T1IJ20"/>
<keyword evidence="11" id="KW-1185">Reference proteome</keyword>
<evidence type="ECO:0000256" key="9">
    <source>
        <dbReference type="SAM" id="Coils"/>
    </source>
</evidence>
<evidence type="ECO:0000256" key="1">
    <source>
        <dbReference type="ARBA" id="ARBA00004395"/>
    </source>
</evidence>
<keyword evidence="9" id="KW-0175">Coiled coil</keyword>
<keyword evidence="4" id="KW-0813">Transport</keyword>
<comment type="subcellular location">
    <subcellularLocation>
        <location evidence="1">Golgi apparatus membrane</location>
        <topology evidence="1">Peripheral membrane protein</topology>
    </subcellularLocation>
</comment>
<evidence type="ECO:0000256" key="6">
    <source>
        <dbReference type="ARBA" id="ARBA00023034"/>
    </source>
</evidence>
<dbReference type="GO" id="GO:0006886">
    <property type="term" value="P:intracellular protein transport"/>
    <property type="evidence" value="ECO:0007669"/>
    <property type="project" value="InterPro"/>
</dbReference>
<evidence type="ECO:0000256" key="8">
    <source>
        <dbReference type="ARBA" id="ARBA00031345"/>
    </source>
</evidence>
<organism evidence="10 11">
    <name type="scientific">Strigamia maritima</name>
    <name type="common">European centipede</name>
    <name type="synonym">Geophilus maritimus</name>
    <dbReference type="NCBI Taxonomy" id="126957"/>
    <lineage>
        <taxon>Eukaryota</taxon>
        <taxon>Metazoa</taxon>
        <taxon>Ecdysozoa</taxon>
        <taxon>Arthropoda</taxon>
        <taxon>Myriapoda</taxon>
        <taxon>Chilopoda</taxon>
        <taxon>Pleurostigmophora</taxon>
        <taxon>Geophilomorpha</taxon>
        <taxon>Linotaeniidae</taxon>
        <taxon>Strigamia</taxon>
    </lineage>
</organism>
<dbReference type="EnsemblMetazoa" id="SMAR000875-RA">
    <property type="protein sequence ID" value="SMAR000875-PA"/>
    <property type="gene ID" value="SMAR000875"/>
</dbReference>
<evidence type="ECO:0000313" key="10">
    <source>
        <dbReference type="EnsemblMetazoa" id="SMAR000875-PA"/>
    </source>
</evidence>
<dbReference type="Pfam" id="PF10191">
    <property type="entry name" value="COG7"/>
    <property type="match status" value="1"/>
</dbReference>
<accession>T1IJ20</accession>
<feature type="coiled-coil region" evidence="9">
    <location>
        <begin position="41"/>
        <end position="100"/>
    </location>
</feature>
<dbReference type="OMA" id="LKYYHNC"/>
<keyword evidence="6" id="KW-0333">Golgi apparatus</keyword>
<dbReference type="GO" id="GO:0000139">
    <property type="term" value="C:Golgi membrane"/>
    <property type="evidence" value="ECO:0007669"/>
    <property type="project" value="UniProtKB-SubCell"/>
</dbReference>
<dbReference type="InterPro" id="IPR019335">
    <property type="entry name" value="COG7"/>
</dbReference>
<dbReference type="PhylomeDB" id="T1IJ20"/>
<evidence type="ECO:0000256" key="2">
    <source>
        <dbReference type="ARBA" id="ARBA00005831"/>
    </source>
</evidence>
<dbReference type="HOGENOM" id="CLU_006044_2_0_1"/>
<name>T1IJ20_STRMM</name>
<reference evidence="11" key="1">
    <citation type="submission" date="2011-05" db="EMBL/GenBank/DDBJ databases">
        <authorList>
            <person name="Richards S.R."/>
            <person name="Qu J."/>
            <person name="Jiang H."/>
            <person name="Jhangiani S.N."/>
            <person name="Agravi P."/>
            <person name="Goodspeed R."/>
            <person name="Gross S."/>
            <person name="Mandapat C."/>
            <person name="Jackson L."/>
            <person name="Mathew T."/>
            <person name="Pu L."/>
            <person name="Thornton R."/>
            <person name="Saada N."/>
            <person name="Wilczek-Boney K.B."/>
            <person name="Lee S."/>
            <person name="Kovar C."/>
            <person name="Wu Y."/>
            <person name="Scherer S.E."/>
            <person name="Worley K.C."/>
            <person name="Muzny D.M."/>
            <person name="Gibbs R."/>
        </authorList>
    </citation>
    <scope>NUCLEOTIDE SEQUENCE</scope>
    <source>
        <strain evidence="11">Brora</strain>
    </source>
</reference>
<evidence type="ECO:0000313" key="11">
    <source>
        <dbReference type="Proteomes" id="UP000014500"/>
    </source>
</evidence>
<dbReference type="GO" id="GO:0017119">
    <property type="term" value="C:Golgi transport complex"/>
    <property type="evidence" value="ECO:0007669"/>
    <property type="project" value="InterPro"/>
</dbReference>
<dbReference type="GO" id="GO:0007030">
    <property type="term" value="P:Golgi organization"/>
    <property type="evidence" value="ECO:0007669"/>
    <property type="project" value="TreeGrafter"/>
</dbReference>
<dbReference type="PANTHER" id="PTHR21443">
    <property type="entry name" value="CONSERVED OLIGOMERIC GOLGI COMPLEX COMPONENT 7"/>
    <property type="match status" value="1"/>
</dbReference>
<dbReference type="GO" id="GO:0006890">
    <property type="term" value="P:retrograde vesicle-mediated transport, Golgi to endoplasmic reticulum"/>
    <property type="evidence" value="ECO:0007669"/>
    <property type="project" value="TreeGrafter"/>
</dbReference>
<dbReference type="AlphaFoldDB" id="T1IJ20"/>
<dbReference type="EMBL" id="JH430221">
    <property type="status" value="NOT_ANNOTATED_CDS"/>
    <property type="molecule type" value="Genomic_DNA"/>
</dbReference>
<dbReference type="Proteomes" id="UP000014500">
    <property type="component" value="Unassembled WGS sequence"/>
</dbReference>
<dbReference type="eggNOG" id="KOG4182">
    <property type="taxonomic scope" value="Eukaryota"/>
</dbReference>
<dbReference type="PANTHER" id="PTHR21443:SF0">
    <property type="entry name" value="CONSERVED OLIGOMERIC GOLGI COMPLEX SUBUNIT 7"/>
    <property type="match status" value="1"/>
</dbReference>
<evidence type="ECO:0000256" key="5">
    <source>
        <dbReference type="ARBA" id="ARBA00022927"/>
    </source>
</evidence>
<keyword evidence="7" id="KW-0472">Membrane</keyword>
<comment type="similarity">
    <text evidence="2">Belongs to the COG7 family.</text>
</comment>
<reference evidence="10" key="2">
    <citation type="submission" date="2015-02" db="UniProtKB">
        <authorList>
            <consortium name="EnsemblMetazoa"/>
        </authorList>
    </citation>
    <scope>IDENTIFICATION</scope>
</reference>
<evidence type="ECO:0000256" key="7">
    <source>
        <dbReference type="ARBA" id="ARBA00023136"/>
    </source>
</evidence>
<evidence type="ECO:0000256" key="4">
    <source>
        <dbReference type="ARBA" id="ARBA00022448"/>
    </source>
</evidence>
<keyword evidence="5" id="KW-0653">Protein transport</keyword>
<evidence type="ECO:0000256" key="3">
    <source>
        <dbReference type="ARBA" id="ARBA00020984"/>
    </source>
</evidence>
<proteinExistence type="inferred from homology"/>
<protein>
    <recommendedName>
        <fullName evidence="3">Conserved oligomeric Golgi complex subunit 7</fullName>
    </recommendedName>
    <alternativeName>
        <fullName evidence="8">Component of oligomeric Golgi complex 7</fullName>
    </alternativeName>
</protein>
<sequence length="748" mass="85104">MAGVDLSAFGDDNFDAKKWINNAFKTSEAASNKDAFATGLIMKLQLFIQEVNNSLEDLSEQVLQNLPRVIRDGEALSQEATSLQEQMRTVKEDIVNVEKNTAQSMQILINVDTVKSRILSARKALEEADNWTTLSVDIEKIFETGDIHAIAEKLVGMQQSLEILQDVPDYKERALHLENLRNRLEAKISPQLVNSFNIQSTDAALVYAAMFRDINRLPELYQYYHKFHKSQLLVQWKSTVELDSEETVIEWLMNYYDILLSTWHNQVKWITTVFTIVSPIKILSNLVKETLDKLDPPLSFCIDAALKQQSNELLYLINLKQISERFAKSIEAAIQSYDASLLSEDSTHSLVYAIFSPLKPHVAKYHVYEERLLLENLKKIKMNGDDMIDSIHRLGESVSKVIALANEASDRCTEFTYGCLYFRLSSALKTLFSAYISKFNGVVNQLKKNKNETKSKKTLCDDWTIFQNILSVNQISGELYMQIQALDLNLISSQLIAAKKWNYLTEENENINPFQMPPKILLNEPDQKNLKATITKLNQGGDELSLLSEVKQTCRKLCDQTLQSTFNLLFSQIKIYLSELPEMTIWKAEGNALESELPTFSISPLEYITQIGQYLMTVPQHIEPFTMQDNPGLKTVFDVAKFPYATQQAYSEQLADYLLGCIAQGTMEIYLETILEIKELTIHSTKQLATDIDYLCNVLDDLDLKPLDSLQVLLSLLKIPAAEYQSLSEGKPTRLVNAVSSMRNLHKS</sequence>